<reference evidence="3" key="1">
    <citation type="journal article" date="2017" name="Genome Biol.">
        <title>Comparative genomics reveals high biological diversity and specific adaptations in the industrially and medically important fungal genus Aspergillus.</title>
        <authorList>
            <person name="de Vries R.P."/>
            <person name="Riley R."/>
            <person name="Wiebenga A."/>
            <person name="Aguilar-Osorio G."/>
            <person name="Amillis S."/>
            <person name="Uchima C.A."/>
            <person name="Anderluh G."/>
            <person name="Asadollahi M."/>
            <person name="Askin M."/>
            <person name="Barry K."/>
            <person name="Battaglia E."/>
            <person name="Bayram O."/>
            <person name="Benocci T."/>
            <person name="Braus-Stromeyer S.A."/>
            <person name="Caldana C."/>
            <person name="Canovas D."/>
            <person name="Cerqueira G.C."/>
            <person name="Chen F."/>
            <person name="Chen W."/>
            <person name="Choi C."/>
            <person name="Clum A."/>
            <person name="Dos Santos R.A."/>
            <person name="Damasio A.R."/>
            <person name="Diallinas G."/>
            <person name="Emri T."/>
            <person name="Fekete E."/>
            <person name="Flipphi M."/>
            <person name="Freyberg S."/>
            <person name="Gallo A."/>
            <person name="Gournas C."/>
            <person name="Habgood R."/>
            <person name="Hainaut M."/>
            <person name="Harispe M.L."/>
            <person name="Henrissat B."/>
            <person name="Hilden K.S."/>
            <person name="Hope R."/>
            <person name="Hossain A."/>
            <person name="Karabika E."/>
            <person name="Karaffa L."/>
            <person name="Karanyi Z."/>
            <person name="Krasevec N."/>
            <person name="Kuo A."/>
            <person name="Kusch H."/>
            <person name="LaButti K."/>
            <person name="Lagendijk E.L."/>
            <person name="Lapidus A."/>
            <person name="Levasseur A."/>
            <person name="Lindquist E."/>
            <person name="Lipzen A."/>
            <person name="Logrieco A.F."/>
            <person name="MacCabe A."/>
            <person name="Maekelae M.R."/>
            <person name="Malavazi I."/>
            <person name="Melin P."/>
            <person name="Meyer V."/>
            <person name="Mielnichuk N."/>
            <person name="Miskei M."/>
            <person name="Molnar A.P."/>
            <person name="Mule G."/>
            <person name="Ngan C.Y."/>
            <person name="Orejas M."/>
            <person name="Orosz E."/>
            <person name="Ouedraogo J.P."/>
            <person name="Overkamp K.M."/>
            <person name="Park H.-S."/>
            <person name="Perrone G."/>
            <person name="Piumi F."/>
            <person name="Punt P.J."/>
            <person name="Ram A.F."/>
            <person name="Ramon A."/>
            <person name="Rauscher S."/>
            <person name="Record E."/>
            <person name="Riano-Pachon D.M."/>
            <person name="Robert V."/>
            <person name="Roehrig J."/>
            <person name="Ruller R."/>
            <person name="Salamov A."/>
            <person name="Salih N.S."/>
            <person name="Samson R.A."/>
            <person name="Sandor E."/>
            <person name="Sanguinetti M."/>
            <person name="Schuetze T."/>
            <person name="Sepcic K."/>
            <person name="Shelest E."/>
            <person name="Sherlock G."/>
            <person name="Sophianopoulou V."/>
            <person name="Squina F.M."/>
            <person name="Sun H."/>
            <person name="Susca A."/>
            <person name="Todd R.B."/>
            <person name="Tsang A."/>
            <person name="Unkles S.E."/>
            <person name="van de Wiele N."/>
            <person name="van Rossen-Uffink D."/>
            <person name="Oliveira J.V."/>
            <person name="Vesth T.C."/>
            <person name="Visser J."/>
            <person name="Yu J.-H."/>
            <person name="Zhou M."/>
            <person name="Andersen M.R."/>
            <person name="Archer D.B."/>
            <person name="Baker S.E."/>
            <person name="Benoit I."/>
            <person name="Brakhage A.A."/>
            <person name="Braus G.H."/>
            <person name="Fischer R."/>
            <person name="Frisvad J.C."/>
            <person name="Goldman G.H."/>
            <person name="Houbraken J."/>
            <person name="Oakley B."/>
            <person name="Pocsi I."/>
            <person name="Scazzocchio C."/>
            <person name="Seiboth B."/>
            <person name="vanKuyk P.A."/>
            <person name="Wortman J."/>
            <person name="Dyer P.S."/>
            <person name="Grigoriev I.V."/>
        </authorList>
    </citation>
    <scope>NUCLEOTIDE SEQUENCE [LARGE SCALE GENOMIC DNA]</scope>
    <source>
        <strain evidence="3">CBS 593.65</strain>
    </source>
</reference>
<dbReference type="OrthoDB" id="4191831at2759"/>
<dbReference type="InterPro" id="IPR032675">
    <property type="entry name" value="LRR_dom_sf"/>
</dbReference>
<dbReference type="SUPFAM" id="SSF52047">
    <property type="entry name" value="RNI-like"/>
    <property type="match status" value="1"/>
</dbReference>
<dbReference type="PROSITE" id="PS50181">
    <property type="entry name" value="FBOX"/>
    <property type="match status" value="1"/>
</dbReference>
<dbReference type="EMBL" id="KV878598">
    <property type="protein sequence ID" value="OJJ53110.1"/>
    <property type="molecule type" value="Genomic_DNA"/>
</dbReference>
<evidence type="ECO:0000259" key="1">
    <source>
        <dbReference type="PROSITE" id="PS50181"/>
    </source>
</evidence>
<keyword evidence="3" id="KW-1185">Reference proteome</keyword>
<evidence type="ECO:0000313" key="3">
    <source>
        <dbReference type="Proteomes" id="UP000184356"/>
    </source>
</evidence>
<dbReference type="GeneID" id="63761526"/>
<gene>
    <name evidence="2" type="ORF">ASPSYDRAFT_36664</name>
</gene>
<accession>A0A1L9T0Y4</accession>
<sequence length="486" mass="55442">MAPSPIALPSDCLLGILEYLSPADYWSLLFVSRSSSSLIEPFLFREIAWEWHPIPIRRILLLFRAILQKPERASHVRHLSLLSHQVISTAATWEPPICESVCQEELAKFKDVLQHARAIVKTAAFPDGDGWTSALESGNPYAFVSILLSQLHNLQSLRLDYSFVWQSGFPGLMLRHALSSPSLSTFDSLTDVDYGANVRRDEVCRGLPEIHDLPGYPECNPEQFPAWFYLPSLRSLKMWLRTKEGIELRDQPCPDLSRLQRLILARTTIPETQVPNILPHAPNLKTLHLGMAYRWEKEVALQNGPSIIQGLRSIKESLTNLSFGVEYYPPTMSDVYFQDGEEDLSIPFYGLLTHFPNLRSVEVPVNLLAGWSTEPSADLASGLPASVEQLCLRADYAPVDIEGWHEEEILDMLAYNVSKLRLHLPVLERVCVRKWVQFWNTKLMEQKIDEVRAAFGKEQIRFEFISDFVSNGIWTENRMCPEREIS</sequence>
<dbReference type="InterPro" id="IPR001810">
    <property type="entry name" value="F-box_dom"/>
</dbReference>
<evidence type="ECO:0000313" key="2">
    <source>
        <dbReference type="EMBL" id="OJJ53110.1"/>
    </source>
</evidence>
<dbReference type="Gene3D" id="3.80.10.10">
    <property type="entry name" value="Ribonuclease Inhibitor"/>
    <property type="match status" value="1"/>
</dbReference>
<dbReference type="AlphaFoldDB" id="A0A1L9T0Y4"/>
<protein>
    <recommendedName>
        <fullName evidence="1">F-box domain-containing protein</fullName>
    </recommendedName>
</protein>
<dbReference type="Proteomes" id="UP000184356">
    <property type="component" value="Unassembled WGS sequence"/>
</dbReference>
<name>A0A1L9T0Y4_9EURO</name>
<feature type="domain" description="F-box" evidence="1">
    <location>
        <begin position="2"/>
        <end position="47"/>
    </location>
</feature>
<dbReference type="Pfam" id="PF00646">
    <property type="entry name" value="F-box"/>
    <property type="match status" value="1"/>
</dbReference>
<dbReference type="RefSeq" id="XP_040696916.1">
    <property type="nucleotide sequence ID" value="XM_040845453.1"/>
</dbReference>
<dbReference type="VEuPathDB" id="FungiDB:ASPSYDRAFT_36664"/>
<organism evidence="2 3">
    <name type="scientific">Aspergillus sydowii CBS 593.65</name>
    <dbReference type="NCBI Taxonomy" id="1036612"/>
    <lineage>
        <taxon>Eukaryota</taxon>
        <taxon>Fungi</taxon>
        <taxon>Dikarya</taxon>
        <taxon>Ascomycota</taxon>
        <taxon>Pezizomycotina</taxon>
        <taxon>Eurotiomycetes</taxon>
        <taxon>Eurotiomycetidae</taxon>
        <taxon>Eurotiales</taxon>
        <taxon>Aspergillaceae</taxon>
        <taxon>Aspergillus</taxon>
        <taxon>Aspergillus subgen. Nidulantes</taxon>
    </lineage>
</organism>
<proteinExistence type="predicted"/>